<reference evidence="5 6" key="1">
    <citation type="submission" date="2016-01" db="EMBL/GenBank/DDBJ databases">
        <authorList>
            <person name="Oliw E.H."/>
        </authorList>
    </citation>
    <scope>NUCLEOTIDE SEQUENCE [LARGE SCALE GENOMIC DNA]</scope>
    <source>
        <strain evidence="5 6">MDcuke</strain>
    </source>
</reference>
<keyword evidence="3" id="KW-0326">Glycosidase</keyword>
<protein>
    <recommendedName>
        <fullName evidence="3">Glucanase</fullName>
        <ecNumber evidence="3">3.2.1.-</ecNumber>
    </recommendedName>
</protein>
<keyword evidence="3" id="KW-0119">Carbohydrate metabolism</keyword>
<dbReference type="Gene3D" id="3.20.20.40">
    <property type="entry name" value="1, 4-beta cellobiohydrolase"/>
    <property type="match status" value="1"/>
</dbReference>
<feature type="active site" description="Proton acceptor" evidence="1">
    <location>
        <position position="402"/>
    </location>
</feature>
<evidence type="ECO:0000256" key="3">
    <source>
        <dbReference type="RuleBase" id="RU361186"/>
    </source>
</evidence>
<sequence length="462" mass="50797">MNGSELKKIITCKTLKYIINYSFLTGCLFCAASVYAENHVDNPFLGATGYLNRDYIKEVNSSIAKVSSASLKSKMETVKTYPTFVWLDRIDAIYGGARNGGRLSLKEHLNSALSQKKGNTPITASFVIYDMPGRDCHALASNGELPLTQAGLERYKRQYIDVIANIFSDPKYRSIRIVNVIEPDSLPNLVTNLSDSRCAKAKNTGIYEEAIKYAINKLHSIPNIYEYVDIGHAGWLGWDNNRSQTVSLYTEIMKDTKAGLASVDGFATNTANTTPLEEPNLPNADLNVGGQPVKSSSFYQWNNYFDETDYTTALYKDFVAAGWPNTIGFLTDTSNNGWGGPNRPNKATGNDVNTYVNSGRVDRRVFRGNWCNIGAGIGIKPTPAPRPHIDAFAFIKVPGESDGSSSLIPNKEGKGFDRMCDPKYITADGLSTDALPNAPIAGAWFHNKFVILINNAYPAIKN</sequence>
<dbReference type="EC" id="3.2.1.-" evidence="3"/>
<dbReference type="EMBL" id="CP013970">
    <property type="protein sequence ID" value="AXF77956.1"/>
    <property type="molecule type" value="Genomic_DNA"/>
</dbReference>
<dbReference type="SUPFAM" id="SSF51989">
    <property type="entry name" value="Glycosyl hydrolases family 6, cellulases"/>
    <property type="match status" value="1"/>
</dbReference>
<keyword evidence="4" id="KW-0812">Transmembrane</keyword>
<accession>A0A345CWY9</accession>
<proteinExistence type="inferred from homology"/>
<feature type="binding site" evidence="2">
    <location>
        <position position="232"/>
    </location>
    <ligand>
        <name>substrate</name>
    </ligand>
</feature>
<dbReference type="PANTHER" id="PTHR34876">
    <property type="match status" value="1"/>
</dbReference>
<feature type="binding site" evidence="2">
    <location>
        <position position="370"/>
    </location>
    <ligand>
        <name>substrate</name>
    </ligand>
</feature>
<feature type="binding site" evidence="2">
    <location>
        <position position="272"/>
    </location>
    <ligand>
        <name>substrate</name>
    </ligand>
</feature>
<evidence type="ECO:0000256" key="2">
    <source>
        <dbReference type="PIRSR" id="PIRSR001100-2"/>
    </source>
</evidence>
<evidence type="ECO:0000256" key="1">
    <source>
        <dbReference type="PIRSR" id="PIRSR001100-1"/>
    </source>
</evidence>
<keyword evidence="4" id="KW-0472">Membrane</keyword>
<keyword evidence="3" id="KW-0378">Hydrolase</keyword>
<feature type="transmembrane region" description="Helical" evidence="4">
    <location>
        <begin position="17"/>
        <end position="36"/>
    </location>
</feature>
<feature type="active site" description="Proton donor" evidence="1">
    <location>
        <position position="184"/>
    </location>
</feature>
<evidence type="ECO:0000313" key="5">
    <source>
        <dbReference type="EMBL" id="AXF77956.1"/>
    </source>
</evidence>
<dbReference type="GO" id="GO:0030245">
    <property type="term" value="P:cellulose catabolic process"/>
    <property type="evidence" value="ECO:0007669"/>
    <property type="project" value="UniProtKB-KW"/>
</dbReference>
<organism evidence="5 6">
    <name type="scientific">Erwinia tracheiphila</name>
    <dbReference type="NCBI Taxonomy" id="65700"/>
    <lineage>
        <taxon>Bacteria</taxon>
        <taxon>Pseudomonadati</taxon>
        <taxon>Pseudomonadota</taxon>
        <taxon>Gammaproteobacteria</taxon>
        <taxon>Enterobacterales</taxon>
        <taxon>Erwiniaceae</taxon>
        <taxon>Erwinia</taxon>
    </lineage>
</organism>
<feature type="binding site" evidence="2">
    <location>
        <position position="396"/>
    </location>
    <ligand>
        <name>substrate</name>
    </ligand>
</feature>
<evidence type="ECO:0000313" key="6">
    <source>
        <dbReference type="Proteomes" id="UP000264980"/>
    </source>
</evidence>
<dbReference type="PIRSF" id="PIRSF001100">
    <property type="entry name" value="Beta_cellobiohydrolase"/>
    <property type="match status" value="1"/>
</dbReference>
<dbReference type="RefSeq" id="WP_233479433.1">
    <property type="nucleotide sequence ID" value="NZ_CP013970.1"/>
</dbReference>
<dbReference type="InterPro" id="IPR016288">
    <property type="entry name" value="Beta_cellobiohydrolase"/>
</dbReference>
<feature type="binding site" evidence="2">
    <location>
        <position position="88"/>
    </location>
    <ligand>
        <name>substrate</name>
    </ligand>
</feature>
<comment type="similarity">
    <text evidence="3">Belongs to the glycosyl hydrolase family 6.</text>
</comment>
<dbReference type="GO" id="GO:0004553">
    <property type="term" value="F:hydrolase activity, hydrolyzing O-glycosyl compounds"/>
    <property type="evidence" value="ECO:0007669"/>
    <property type="project" value="InterPro"/>
</dbReference>
<name>A0A345CWY9_9GAMM</name>
<dbReference type="Proteomes" id="UP000264980">
    <property type="component" value="Chromosome"/>
</dbReference>
<dbReference type="PROSITE" id="PS51257">
    <property type="entry name" value="PROKAR_LIPOPROTEIN"/>
    <property type="match status" value="1"/>
</dbReference>
<feature type="binding site" evidence="2">
    <location>
        <position position="400"/>
    </location>
    <ligand>
        <name>substrate</name>
    </ligand>
</feature>
<dbReference type="PANTHER" id="PTHR34876:SF4">
    <property type="entry name" value="1,4-BETA-D-GLUCAN CELLOBIOHYDROLASE C-RELATED"/>
    <property type="match status" value="1"/>
</dbReference>
<dbReference type="PRINTS" id="PR00733">
    <property type="entry name" value="GLHYDRLASE6"/>
</dbReference>
<gene>
    <name evidence="5" type="ORF">AV903_21220</name>
</gene>
<dbReference type="Pfam" id="PF01341">
    <property type="entry name" value="Glyco_hydro_6"/>
    <property type="match status" value="1"/>
</dbReference>
<evidence type="ECO:0000256" key="4">
    <source>
        <dbReference type="SAM" id="Phobius"/>
    </source>
</evidence>
<dbReference type="AlphaFoldDB" id="A0A345CWY9"/>
<keyword evidence="4" id="KW-1133">Transmembrane helix</keyword>
<keyword evidence="3" id="KW-0624">Polysaccharide degradation</keyword>
<dbReference type="InterPro" id="IPR036434">
    <property type="entry name" value="Beta_cellobiohydrolase_sf"/>
</dbReference>
<feature type="binding site" evidence="2">
    <location>
        <position position="235"/>
    </location>
    <ligand>
        <name>substrate</name>
    </ligand>
</feature>
<feature type="binding site" evidence="2">
    <location>
        <position position="86"/>
    </location>
    <ligand>
        <name>substrate</name>
    </ligand>
</feature>
<keyword evidence="3" id="KW-0136">Cellulose degradation</keyword>